<evidence type="ECO:0000259" key="10">
    <source>
        <dbReference type="PROSITE" id="PS51194"/>
    </source>
</evidence>
<evidence type="ECO:0000256" key="3">
    <source>
        <dbReference type="ARBA" id="ARBA00022806"/>
    </source>
</evidence>
<dbReference type="EC" id="3.6.4.13" evidence="7"/>
<dbReference type="SUPFAM" id="SSF52540">
    <property type="entry name" value="P-loop containing nucleoside triphosphate hydrolases"/>
    <property type="match status" value="1"/>
</dbReference>
<keyword evidence="12" id="KW-1185">Reference proteome</keyword>
<dbReference type="PROSITE" id="PS51194">
    <property type="entry name" value="HELICASE_CTER"/>
    <property type="match status" value="1"/>
</dbReference>
<dbReference type="AlphaFoldDB" id="A0A1G4ILF2"/>
<keyword evidence="1 6" id="KW-0547">Nucleotide-binding</keyword>
<keyword evidence="3 6" id="KW-0347">Helicase</keyword>
<dbReference type="GO" id="GO:0016787">
    <property type="term" value="F:hydrolase activity"/>
    <property type="evidence" value="ECO:0007669"/>
    <property type="project" value="UniProtKB-KW"/>
</dbReference>
<feature type="domain" description="Helicase C-terminal" evidence="10">
    <location>
        <begin position="434"/>
        <end position="613"/>
    </location>
</feature>
<dbReference type="SMART" id="SM00487">
    <property type="entry name" value="DEXDc"/>
    <property type="match status" value="1"/>
</dbReference>
<dbReference type="GO" id="GO:0070013">
    <property type="term" value="C:intracellular organelle lumen"/>
    <property type="evidence" value="ECO:0007669"/>
    <property type="project" value="UniProtKB-ARBA"/>
</dbReference>
<dbReference type="GO" id="GO:0003723">
    <property type="term" value="F:RNA binding"/>
    <property type="evidence" value="ECO:0007669"/>
    <property type="project" value="UniProtKB-UniRule"/>
</dbReference>
<dbReference type="OrthoDB" id="3370at2759"/>
<evidence type="ECO:0000256" key="8">
    <source>
        <dbReference type="SAM" id="MobiDB-lite"/>
    </source>
</evidence>
<evidence type="ECO:0000256" key="2">
    <source>
        <dbReference type="ARBA" id="ARBA00022801"/>
    </source>
</evidence>
<sequence>MFAARFDPTKPLVRTEEKKVILDSVLPAKRTNEVLDSSPTDDEQDGASEKEENTGEETEGESSTNESGEIHLENMGEDDMSGDDDESDKHASVLNRFHNTLKMQDTQLNEDYDHEESDGEENSRHDSSHHLVPIPQPKKVRNLTLNSQEARTQEMAVAWHDFVKVVYDPSMVKAFKSYGHFLDSAILANLEAQLLQSTFPVQTAILDALLPSLFFQQANSKSCFPKKVGDVLVNASTGSGKTLAYCLPVVQSLFRRTVNRLRCLILVPTKILISQVYQTMIKLTRGTSLIVAMSKLENSLKEEHKKFESQEPDILIITPGRLVDHLELRSFNVKNLKFLVLDEADRLLNQSFQNWCSVLITHLKREKPNGAAKNVVKMVFSATLTSNTEKLHNLNLNKPRLFLMDTVKLYHLPRLLQEYNFSIPSAKNFAKPLYALRLIISMSKEPFRVLMFVRSNQASMRLAALFEIMMQTPLGSARKIKISSINSNNSKGHNRKLIQAFASANANESAQGAQVMICTDLMSRGVDISKVSHVVNYDLPISSQQYVHRCGRTARAHESGIAINLLVGKGERKFWEDQINVDLSRDVDGCQVRSTNERDNDNEILSLSKEDEQVYRNCLGSLKSVAFTSEHNSAKT</sequence>
<dbReference type="PANTHER" id="PTHR24031">
    <property type="entry name" value="RNA HELICASE"/>
    <property type="match status" value="1"/>
</dbReference>
<dbReference type="STRING" id="1230905.A0A1G4ILF2"/>
<feature type="compositionally biased region" description="Acidic residues" evidence="8">
    <location>
        <begin position="75"/>
        <end position="86"/>
    </location>
</feature>
<comment type="similarity">
    <text evidence="6">Belongs to the DEAD box helicase family.</text>
</comment>
<feature type="compositionally biased region" description="Acidic residues" evidence="8">
    <location>
        <begin position="111"/>
        <end position="120"/>
    </location>
</feature>
<proteinExistence type="inferred from homology"/>
<evidence type="ECO:0000256" key="1">
    <source>
        <dbReference type="ARBA" id="ARBA00022741"/>
    </source>
</evidence>
<evidence type="ECO:0000313" key="11">
    <source>
        <dbReference type="EMBL" id="SCU77364.1"/>
    </source>
</evidence>
<dbReference type="Pfam" id="PF00271">
    <property type="entry name" value="Helicase_C"/>
    <property type="match status" value="1"/>
</dbReference>
<dbReference type="CDD" id="cd18787">
    <property type="entry name" value="SF2_C_DEAD"/>
    <property type="match status" value="1"/>
</dbReference>
<dbReference type="InterPro" id="IPR000629">
    <property type="entry name" value="RNA-helicase_DEAD-box_CS"/>
</dbReference>
<keyword evidence="4 6" id="KW-0067">ATP-binding</keyword>
<dbReference type="InterPro" id="IPR014001">
    <property type="entry name" value="Helicase_ATP-bd"/>
</dbReference>
<dbReference type="Gene3D" id="3.40.50.300">
    <property type="entry name" value="P-loop containing nucleotide triphosphate hydrolases"/>
    <property type="match status" value="2"/>
</dbReference>
<dbReference type="SMART" id="SM00490">
    <property type="entry name" value="HELICc"/>
    <property type="match status" value="1"/>
</dbReference>
<organism evidence="11 12">
    <name type="scientific">Lachancea mirantina</name>
    <dbReference type="NCBI Taxonomy" id="1230905"/>
    <lineage>
        <taxon>Eukaryota</taxon>
        <taxon>Fungi</taxon>
        <taxon>Dikarya</taxon>
        <taxon>Ascomycota</taxon>
        <taxon>Saccharomycotina</taxon>
        <taxon>Saccharomycetes</taxon>
        <taxon>Saccharomycetales</taxon>
        <taxon>Saccharomycetaceae</taxon>
        <taxon>Lachancea</taxon>
    </lineage>
</organism>
<reference evidence="11 12" key="1">
    <citation type="submission" date="2016-03" db="EMBL/GenBank/DDBJ databases">
        <authorList>
            <person name="Devillers H."/>
        </authorList>
    </citation>
    <scope>NUCLEOTIDE SEQUENCE [LARGE SCALE GENOMIC DNA]</scope>
    <source>
        <strain evidence="11">CBS 11717</strain>
    </source>
</reference>
<gene>
    <name evidence="11" type="ORF">LAMI_0A00892G</name>
</gene>
<feature type="region of interest" description="Disordered" evidence="8">
    <location>
        <begin position="1"/>
        <end position="89"/>
    </location>
</feature>
<name>A0A1G4ILF2_9SACH</name>
<dbReference type="GO" id="GO:0003724">
    <property type="term" value="F:RNA helicase activity"/>
    <property type="evidence" value="ECO:0007669"/>
    <property type="project" value="UniProtKB-EC"/>
</dbReference>
<comment type="catalytic activity">
    <reaction evidence="7">
        <text>ATP + H2O = ADP + phosphate + H(+)</text>
        <dbReference type="Rhea" id="RHEA:13065"/>
        <dbReference type="ChEBI" id="CHEBI:15377"/>
        <dbReference type="ChEBI" id="CHEBI:15378"/>
        <dbReference type="ChEBI" id="CHEBI:30616"/>
        <dbReference type="ChEBI" id="CHEBI:43474"/>
        <dbReference type="ChEBI" id="CHEBI:456216"/>
        <dbReference type="EC" id="3.6.4.13"/>
    </reaction>
</comment>
<evidence type="ECO:0000256" key="4">
    <source>
        <dbReference type="ARBA" id="ARBA00022840"/>
    </source>
</evidence>
<protein>
    <recommendedName>
        <fullName evidence="7">ATP-dependent RNA helicase</fullName>
        <ecNumber evidence="7">3.6.4.13</ecNumber>
    </recommendedName>
</protein>
<dbReference type="Proteomes" id="UP000191024">
    <property type="component" value="Chromosome A"/>
</dbReference>
<feature type="region of interest" description="Disordered" evidence="8">
    <location>
        <begin position="111"/>
        <end position="134"/>
    </location>
</feature>
<dbReference type="Pfam" id="PF00270">
    <property type="entry name" value="DEAD"/>
    <property type="match status" value="1"/>
</dbReference>
<evidence type="ECO:0000256" key="5">
    <source>
        <dbReference type="ARBA" id="ARBA00022884"/>
    </source>
</evidence>
<dbReference type="GO" id="GO:0005524">
    <property type="term" value="F:ATP binding"/>
    <property type="evidence" value="ECO:0007669"/>
    <property type="project" value="UniProtKB-UniRule"/>
</dbReference>
<dbReference type="InterPro" id="IPR027417">
    <property type="entry name" value="P-loop_NTPase"/>
</dbReference>
<dbReference type="InterPro" id="IPR001650">
    <property type="entry name" value="Helicase_C-like"/>
</dbReference>
<keyword evidence="5 7" id="KW-0694">RNA-binding</keyword>
<evidence type="ECO:0000313" key="12">
    <source>
        <dbReference type="Proteomes" id="UP000191024"/>
    </source>
</evidence>
<keyword evidence="2 6" id="KW-0378">Hydrolase</keyword>
<dbReference type="PROSITE" id="PS00039">
    <property type="entry name" value="DEAD_ATP_HELICASE"/>
    <property type="match status" value="1"/>
</dbReference>
<comment type="function">
    <text evidence="7">RNA helicase.</text>
</comment>
<dbReference type="PROSITE" id="PS51192">
    <property type="entry name" value="HELICASE_ATP_BIND_1"/>
    <property type="match status" value="1"/>
</dbReference>
<feature type="domain" description="Helicase ATP-binding" evidence="9">
    <location>
        <begin position="222"/>
        <end position="402"/>
    </location>
</feature>
<accession>A0A1G4ILF2</accession>
<evidence type="ECO:0000259" key="9">
    <source>
        <dbReference type="PROSITE" id="PS51192"/>
    </source>
</evidence>
<evidence type="ECO:0000256" key="7">
    <source>
        <dbReference type="RuleBase" id="RU365068"/>
    </source>
</evidence>
<comment type="domain">
    <text evidence="7">The Q motif is unique to and characteristic of the DEAD box family of RNA helicases and controls ATP binding and hydrolysis.</text>
</comment>
<dbReference type="InterPro" id="IPR011545">
    <property type="entry name" value="DEAD/DEAH_box_helicase_dom"/>
</dbReference>
<evidence type="ECO:0000256" key="6">
    <source>
        <dbReference type="RuleBase" id="RU000492"/>
    </source>
</evidence>
<dbReference type="EMBL" id="LT598462">
    <property type="protein sequence ID" value="SCU77364.1"/>
    <property type="molecule type" value="Genomic_DNA"/>
</dbReference>
<dbReference type="CDD" id="cd17956">
    <property type="entry name" value="DEADc_DDX51"/>
    <property type="match status" value="1"/>
</dbReference>